<sequence length="34" mass="3909">MSTKFLPHSIKTQKVTKVTKNYCEHCDVNPNTSK</sequence>
<dbReference type="AlphaFoldDB" id="A0A0V0YGX9"/>
<dbReference type="InParanoid" id="A0A0V0YGX9"/>
<organism evidence="1 2">
    <name type="scientific">Trichinella spiralis</name>
    <name type="common">Trichina worm</name>
    <dbReference type="NCBI Taxonomy" id="6334"/>
    <lineage>
        <taxon>Eukaryota</taxon>
        <taxon>Metazoa</taxon>
        <taxon>Ecdysozoa</taxon>
        <taxon>Nematoda</taxon>
        <taxon>Enoplea</taxon>
        <taxon>Dorylaimia</taxon>
        <taxon>Trichinellida</taxon>
        <taxon>Trichinellidae</taxon>
        <taxon>Trichinella</taxon>
    </lineage>
</organism>
<comment type="caution">
    <text evidence="1">The sequence shown here is derived from an EMBL/GenBank/DDBJ whole genome shotgun (WGS) entry which is preliminary data.</text>
</comment>
<proteinExistence type="predicted"/>
<evidence type="ECO:0000313" key="1">
    <source>
        <dbReference type="EMBL" id="KRX99418.1"/>
    </source>
</evidence>
<dbReference type="EMBL" id="JYDH01006704">
    <property type="protein sequence ID" value="KRX99418.1"/>
    <property type="molecule type" value="Genomic_DNA"/>
</dbReference>
<dbReference type="Proteomes" id="UP000054776">
    <property type="component" value="Unassembled WGS sequence"/>
</dbReference>
<reference evidence="1 2" key="1">
    <citation type="submission" date="2015-01" db="EMBL/GenBank/DDBJ databases">
        <title>Evolution of Trichinella species and genotypes.</title>
        <authorList>
            <person name="Korhonen P.K."/>
            <person name="Edoardo P."/>
            <person name="Giuseppe L.R."/>
            <person name="Gasser R.B."/>
        </authorList>
    </citation>
    <scope>NUCLEOTIDE SEQUENCE [LARGE SCALE GENOMIC DNA]</scope>
    <source>
        <strain evidence="1">ISS3</strain>
    </source>
</reference>
<gene>
    <name evidence="1" type="ORF">T01_7622</name>
</gene>
<evidence type="ECO:0000313" key="2">
    <source>
        <dbReference type="Proteomes" id="UP000054776"/>
    </source>
</evidence>
<accession>A0A0V0YGX9</accession>
<protein>
    <submittedName>
        <fullName evidence="1">Uncharacterized protein</fullName>
    </submittedName>
</protein>
<name>A0A0V0YGX9_TRISP</name>
<keyword evidence="2" id="KW-1185">Reference proteome</keyword>